<evidence type="ECO:0000313" key="2">
    <source>
        <dbReference type="EMBL" id="KAJ8915367.1"/>
    </source>
</evidence>
<protein>
    <recommendedName>
        <fullName evidence="1">DDE-1 domain-containing protein</fullName>
    </recommendedName>
</protein>
<comment type="caution">
    <text evidence="2">The sequence shown here is derived from an EMBL/GenBank/DDBJ whole genome shotgun (WGS) entry which is preliminary data.</text>
</comment>
<dbReference type="Gene3D" id="3.30.420.10">
    <property type="entry name" value="Ribonuclease H-like superfamily/Ribonuclease H"/>
    <property type="match status" value="1"/>
</dbReference>
<reference evidence="2 3" key="1">
    <citation type="journal article" date="2023" name="Insect Mol. Biol.">
        <title>Genome sequencing provides insights into the evolution of gene families encoding plant cell wall-degrading enzymes in longhorned beetles.</title>
        <authorList>
            <person name="Shin N.R."/>
            <person name="Okamura Y."/>
            <person name="Kirsch R."/>
            <person name="Pauchet Y."/>
        </authorList>
    </citation>
    <scope>NUCLEOTIDE SEQUENCE [LARGE SCALE GENOMIC DNA]</scope>
    <source>
        <strain evidence="2">EAD_L_NR</strain>
    </source>
</reference>
<dbReference type="Pfam" id="PF03184">
    <property type="entry name" value="DDE_1"/>
    <property type="match status" value="1"/>
</dbReference>
<keyword evidence="3" id="KW-1185">Reference proteome</keyword>
<dbReference type="GO" id="GO:0005634">
    <property type="term" value="C:nucleus"/>
    <property type="evidence" value="ECO:0007669"/>
    <property type="project" value="TreeGrafter"/>
</dbReference>
<dbReference type="EMBL" id="JANEYG010000054">
    <property type="protein sequence ID" value="KAJ8915367.1"/>
    <property type="molecule type" value="Genomic_DNA"/>
</dbReference>
<proteinExistence type="predicted"/>
<dbReference type="AlphaFoldDB" id="A0AAV8VN22"/>
<dbReference type="PANTHER" id="PTHR19303:SF74">
    <property type="entry name" value="POGO TRANSPOSABLE ELEMENT WITH KRAB DOMAIN"/>
    <property type="match status" value="1"/>
</dbReference>
<organism evidence="2 3">
    <name type="scientific">Exocentrus adspersus</name>
    <dbReference type="NCBI Taxonomy" id="1586481"/>
    <lineage>
        <taxon>Eukaryota</taxon>
        <taxon>Metazoa</taxon>
        <taxon>Ecdysozoa</taxon>
        <taxon>Arthropoda</taxon>
        <taxon>Hexapoda</taxon>
        <taxon>Insecta</taxon>
        <taxon>Pterygota</taxon>
        <taxon>Neoptera</taxon>
        <taxon>Endopterygota</taxon>
        <taxon>Coleoptera</taxon>
        <taxon>Polyphaga</taxon>
        <taxon>Cucujiformia</taxon>
        <taxon>Chrysomeloidea</taxon>
        <taxon>Cerambycidae</taxon>
        <taxon>Lamiinae</taxon>
        <taxon>Acanthocinini</taxon>
        <taxon>Exocentrus</taxon>
    </lineage>
</organism>
<sequence>GHLAKKGTGGGGSTSLSAIDEQRLANSIRSLEKWGFSLTKAEVLDVVQSYVQVNKLRTRFKEGRPGEEWYHAFLKRQNLSLKKPQPVEYLNMAQINPFVGYGYFDQLITTVHRLQLEEKPHLIFNLDESSFCRDPTKLKVIGGKGVRATRMISSLGRENTSILICCSANGEKIPPLVIFKGKNILEHWLNLQDCDKKFYAASNRGWMESAIFFKWFKDCFLPNAPKERPLLIIYDGHSSHTSIDLVELAIENNVTIIKLPPHTTHVLQPLDVAVFKSLKNSWEMELGTLVELLSRIFTNLDPEIIKNGFRATGIYPLSKDIIKESIFKPEDLQRYRIQQKQKDKEIYNQPTTSRHDTITSPKSYRLAQCHLLIRFLRQRLYTMDTIIIL</sequence>
<feature type="domain" description="DDE-1" evidence="1">
    <location>
        <begin position="160"/>
        <end position="283"/>
    </location>
</feature>
<gene>
    <name evidence="2" type="ORF">NQ315_008254</name>
</gene>
<dbReference type="InterPro" id="IPR036397">
    <property type="entry name" value="RNaseH_sf"/>
</dbReference>
<dbReference type="Proteomes" id="UP001159042">
    <property type="component" value="Unassembled WGS sequence"/>
</dbReference>
<feature type="non-terminal residue" evidence="2">
    <location>
        <position position="1"/>
    </location>
</feature>
<dbReference type="PANTHER" id="PTHR19303">
    <property type="entry name" value="TRANSPOSON"/>
    <property type="match status" value="1"/>
</dbReference>
<dbReference type="InterPro" id="IPR004875">
    <property type="entry name" value="DDE_SF_endonuclease_dom"/>
</dbReference>
<dbReference type="InterPro" id="IPR050863">
    <property type="entry name" value="CenT-Element_Derived"/>
</dbReference>
<evidence type="ECO:0000259" key="1">
    <source>
        <dbReference type="Pfam" id="PF03184"/>
    </source>
</evidence>
<name>A0AAV8VN22_9CUCU</name>
<evidence type="ECO:0000313" key="3">
    <source>
        <dbReference type="Proteomes" id="UP001159042"/>
    </source>
</evidence>
<accession>A0AAV8VN22</accession>
<dbReference type="GO" id="GO:0003677">
    <property type="term" value="F:DNA binding"/>
    <property type="evidence" value="ECO:0007669"/>
    <property type="project" value="TreeGrafter"/>
</dbReference>